<organism evidence="2 3">
    <name type="scientific">Stephania japonica</name>
    <dbReference type="NCBI Taxonomy" id="461633"/>
    <lineage>
        <taxon>Eukaryota</taxon>
        <taxon>Viridiplantae</taxon>
        <taxon>Streptophyta</taxon>
        <taxon>Embryophyta</taxon>
        <taxon>Tracheophyta</taxon>
        <taxon>Spermatophyta</taxon>
        <taxon>Magnoliopsida</taxon>
        <taxon>Ranunculales</taxon>
        <taxon>Menispermaceae</taxon>
        <taxon>Menispermoideae</taxon>
        <taxon>Cissampelideae</taxon>
        <taxon>Stephania</taxon>
    </lineage>
</organism>
<reference evidence="2 3" key="1">
    <citation type="submission" date="2024-01" db="EMBL/GenBank/DDBJ databases">
        <title>Genome assemblies of Stephania.</title>
        <authorList>
            <person name="Yang L."/>
        </authorList>
    </citation>
    <scope>NUCLEOTIDE SEQUENCE [LARGE SCALE GENOMIC DNA]</scope>
    <source>
        <strain evidence="2">QJT</strain>
        <tissue evidence="2">Leaf</tissue>
    </source>
</reference>
<feature type="region of interest" description="Disordered" evidence="1">
    <location>
        <begin position="60"/>
        <end position="148"/>
    </location>
</feature>
<sequence>MSVHQGLCGYRVDNRDFSQFEFTHWRCLVDGPKITYSRLVICFVVTAECKLQYEQREWREDANQNVKESEVGDGMVGAKERVGNVGTKEGKQKPCTKLSIDIRGGRGDRQTQQSSQVDDEVGIDTILGKPLENLRSHDDQRLPPSSTV</sequence>
<evidence type="ECO:0000256" key="1">
    <source>
        <dbReference type="SAM" id="MobiDB-lite"/>
    </source>
</evidence>
<protein>
    <submittedName>
        <fullName evidence="2">Uncharacterized protein</fullName>
    </submittedName>
</protein>
<comment type="caution">
    <text evidence="2">The sequence shown here is derived from an EMBL/GenBank/DDBJ whole genome shotgun (WGS) entry which is preliminary data.</text>
</comment>
<dbReference type="AlphaFoldDB" id="A0AAP0ELZ6"/>
<gene>
    <name evidence="2" type="ORF">Sjap_021443</name>
</gene>
<feature type="compositionally biased region" description="Basic and acidic residues" evidence="1">
    <location>
        <begin position="78"/>
        <end position="92"/>
    </location>
</feature>
<dbReference type="Proteomes" id="UP001417504">
    <property type="component" value="Unassembled WGS sequence"/>
</dbReference>
<dbReference type="EMBL" id="JBBNAE010000009">
    <property type="protein sequence ID" value="KAK9095946.1"/>
    <property type="molecule type" value="Genomic_DNA"/>
</dbReference>
<proteinExistence type="predicted"/>
<accession>A0AAP0ELZ6</accession>
<evidence type="ECO:0000313" key="3">
    <source>
        <dbReference type="Proteomes" id="UP001417504"/>
    </source>
</evidence>
<name>A0AAP0ELZ6_9MAGN</name>
<evidence type="ECO:0000313" key="2">
    <source>
        <dbReference type="EMBL" id="KAK9095946.1"/>
    </source>
</evidence>
<feature type="compositionally biased region" description="Basic and acidic residues" evidence="1">
    <location>
        <begin position="132"/>
        <end position="141"/>
    </location>
</feature>
<feature type="compositionally biased region" description="Basic and acidic residues" evidence="1">
    <location>
        <begin position="60"/>
        <end position="70"/>
    </location>
</feature>
<keyword evidence="3" id="KW-1185">Reference proteome</keyword>